<dbReference type="GO" id="GO:1990904">
    <property type="term" value="C:ribonucleoprotein complex"/>
    <property type="evidence" value="ECO:0007669"/>
    <property type="project" value="UniProtKB-KW"/>
</dbReference>
<dbReference type="SUPFAM" id="SSF55315">
    <property type="entry name" value="L30e-like"/>
    <property type="match status" value="1"/>
</dbReference>
<dbReference type="InterPro" id="IPR047860">
    <property type="entry name" value="Ribosomal_eS12_CS"/>
</dbReference>
<feature type="domain" description="Ribosomal protein eL8/eL30/eS12/Gadd45" evidence="5">
    <location>
        <begin position="32"/>
        <end position="110"/>
    </location>
</feature>
<dbReference type="GO" id="GO:0003735">
    <property type="term" value="F:structural constituent of ribosome"/>
    <property type="evidence" value="ECO:0007669"/>
    <property type="project" value="InterPro"/>
</dbReference>
<dbReference type="Pfam" id="PF01248">
    <property type="entry name" value="Ribosomal_L7Ae"/>
    <property type="match status" value="1"/>
</dbReference>
<evidence type="ECO:0000256" key="4">
    <source>
        <dbReference type="RuleBase" id="RU000670"/>
    </source>
</evidence>
<comment type="caution">
    <text evidence="6">The sequence shown here is derived from an EMBL/GenBank/DDBJ whole genome shotgun (WGS) entry which is preliminary data.</text>
</comment>
<dbReference type="GO" id="GO:0006412">
    <property type="term" value="P:translation"/>
    <property type="evidence" value="ECO:0007669"/>
    <property type="project" value="InterPro"/>
</dbReference>
<evidence type="ECO:0000313" key="6">
    <source>
        <dbReference type="EMBL" id="GCA63651.1"/>
    </source>
</evidence>
<protein>
    <recommendedName>
        <fullName evidence="4">40S ribosomal protein S12</fullName>
    </recommendedName>
</protein>
<dbReference type="OrthoDB" id="10249311at2759"/>
<dbReference type="PANTHER" id="PTHR11843">
    <property type="entry name" value="40S RIBOSOMAL PROTEIN S12"/>
    <property type="match status" value="1"/>
</dbReference>
<dbReference type="InterPro" id="IPR004038">
    <property type="entry name" value="Ribosomal_eL8/eL30/eS12/Gad45"/>
</dbReference>
<accession>A0A391NQ19</accession>
<evidence type="ECO:0000313" key="7">
    <source>
        <dbReference type="Proteomes" id="UP000265618"/>
    </source>
</evidence>
<dbReference type="Proteomes" id="UP000265618">
    <property type="component" value="Unassembled WGS sequence"/>
</dbReference>
<evidence type="ECO:0000256" key="1">
    <source>
        <dbReference type="ARBA" id="ARBA00005824"/>
    </source>
</evidence>
<keyword evidence="7" id="KW-1185">Reference proteome</keyword>
<evidence type="ECO:0000256" key="2">
    <source>
        <dbReference type="ARBA" id="ARBA00022980"/>
    </source>
</evidence>
<organism evidence="6 7">
    <name type="scientific">Kipferlia bialata</name>
    <dbReference type="NCBI Taxonomy" id="797122"/>
    <lineage>
        <taxon>Eukaryota</taxon>
        <taxon>Metamonada</taxon>
        <taxon>Carpediemonas-like organisms</taxon>
        <taxon>Kipferlia</taxon>
    </lineage>
</organism>
<dbReference type="PROSITE" id="PS01189">
    <property type="entry name" value="RIBOSOMAL_S12E"/>
    <property type="match status" value="1"/>
</dbReference>
<dbReference type="InterPro" id="IPR000530">
    <property type="entry name" value="Ribosomal_eS12"/>
</dbReference>
<dbReference type="Gene3D" id="3.30.1330.30">
    <property type="match status" value="1"/>
</dbReference>
<evidence type="ECO:0000256" key="3">
    <source>
        <dbReference type="ARBA" id="ARBA00023274"/>
    </source>
</evidence>
<proteinExistence type="inferred from homology"/>
<evidence type="ECO:0000259" key="5">
    <source>
        <dbReference type="Pfam" id="PF01248"/>
    </source>
</evidence>
<dbReference type="InterPro" id="IPR029064">
    <property type="entry name" value="Ribosomal_eL30-like_sf"/>
</dbReference>
<dbReference type="GO" id="GO:0005840">
    <property type="term" value="C:ribosome"/>
    <property type="evidence" value="ECO:0007669"/>
    <property type="project" value="UniProtKB-KW"/>
</dbReference>
<dbReference type="AlphaFoldDB" id="A0A391NQ19"/>
<dbReference type="PRINTS" id="PR00972">
    <property type="entry name" value="RIBSOMALS12E"/>
</dbReference>
<sequence>MSTAEIVAVEGDVVATPVEAVVEAVAMTPAVALEQVIANATKAGGVVRGLREVVNALDRKQALLCVLATDCDHDGYKNLVGALCRESGIPNVVDAVDGKTLGQLAGLFRVTPKGEIAKVIKTSSIAITNYGAQSAGLQFLRENLHF</sequence>
<keyword evidence="2 4" id="KW-0689">Ribosomal protein</keyword>
<gene>
    <name evidence="6" type="ORF">KIPB_011119</name>
</gene>
<name>A0A391NQ19_9EUKA</name>
<keyword evidence="3 4" id="KW-0687">Ribonucleoprotein</keyword>
<reference evidence="6 7" key="1">
    <citation type="journal article" date="2018" name="PLoS ONE">
        <title>The draft genome of Kipferlia bialata reveals reductive genome evolution in fornicate parasites.</title>
        <authorList>
            <person name="Tanifuji G."/>
            <person name="Takabayashi S."/>
            <person name="Kume K."/>
            <person name="Takagi M."/>
            <person name="Nakayama T."/>
            <person name="Kamikawa R."/>
            <person name="Inagaki Y."/>
            <person name="Hashimoto T."/>
        </authorList>
    </citation>
    <scope>NUCLEOTIDE SEQUENCE [LARGE SCALE GENOMIC DNA]</scope>
    <source>
        <strain evidence="6">NY0173</strain>
    </source>
</reference>
<dbReference type="EMBL" id="BDIP01004389">
    <property type="protein sequence ID" value="GCA63651.1"/>
    <property type="molecule type" value="Genomic_DNA"/>
</dbReference>
<comment type="similarity">
    <text evidence="1 4">Belongs to the eukaryotic ribosomal protein eS12 family.</text>
</comment>